<accession>A0A8T1YZT2</accession>
<dbReference type="PANTHER" id="PTHR48019">
    <property type="entry name" value="SERUM RESPONSE FACTOR HOMOLOG"/>
    <property type="match status" value="1"/>
</dbReference>
<dbReference type="FunFam" id="3.40.1810.10:FF:000024">
    <property type="entry name" value="Agamous-like MADS-box protein AGL80"/>
    <property type="match status" value="1"/>
</dbReference>
<protein>
    <submittedName>
        <fullName evidence="6">Transcription factor MADS-box</fullName>
    </submittedName>
</protein>
<dbReference type="Pfam" id="PF00319">
    <property type="entry name" value="SRF-TF"/>
    <property type="match status" value="1"/>
</dbReference>
<sequence>MTRQKVKMAFIENETARKSTFKKRKKGVLKKAHELGTLCGVPICVIINSAYEQNPEVWPSRETANQVVSQWKTMSVMDKTKKMVNQETFLQQRITKATESWKKFRKENKELEMKNVMFDCLSGKTMVSRIEKTELRDFVYVIEQYLKDVIHRIEILKRNEESSTALVPVAATTTSSVMPVVEMGSSSVGFYDRIRDQIQSTLNMKQTTKDLDLNKKQW</sequence>
<keyword evidence="1" id="KW-0805">Transcription regulation</keyword>
<dbReference type="Proteomes" id="UP000694240">
    <property type="component" value="Chromosome 11"/>
</dbReference>
<dbReference type="InterPro" id="IPR050142">
    <property type="entry name" value="MADS-box/MEF2_TF"/>
</dbReference>
<name>A0A8T1YZT2_9BRAS</name>
<keyword evidence="3" id="KW-0804">Transcription</keyword>
<keyword evidence="4" id="KW-0539">Nucleus</keyword>
<organism evidence="6 7">
    <name type="scientific">Arabidopsis thaliana x Arabidopsis arenosa</name>
    <dbReference type="NCBI Taxonomy" id="1240361"/>
    <lineage>
        <taxon>Eukaryota</taxon>
        <taxon>Viridiplantae</taxon>
        <taxon>Streptophyta</taxon>
        <taxon>Embryophyta</taxon>
        <taxon>Tracheophyta</taxon>
        <taxon>Spermatophyta</taxon>
        <taxon>Magnoliopsida</taxon>
        <taxon>eudicotyledons</taxon>
        <taxon>Gunneridae</taxon>
        <taxon>Pentapetalae</taxon>
        <taxon>rosids</taxon>
        <taxon>malvids</taxon>
        <taxon>Brassicales</taxon>
        <taxon>Brassicaceae</taxon>
        <taxon>Camelineae</taxon>
        <taxon>Arabidopsis</taxon>
    </lineage>
</organism>
<gene>
    <name evidence="6" type="ORF">ISN45_Aa06g026310</name>
</gene>
<reference evidence="6 7" key="1">
    <citation type="submission" date="2020-12" db="EMBL/GenBank/DDBJ databases">
        <title>Concerted genomic and epigenomic changes stabilize Arabidopsis allopolyploids.</title>
        <authorList>
            <person name="Chen Z."/>
        </authorList>
    </citation>
    <scope>NUCLEOTIDE SEQUENCE [LARGE SCALE GENOMIC DNA]</scope>
    <source>
        <strain evidence="6">Allo738</strain>
        <tissue evidence="6">Leaf</tissue>
    </source>
</reference>
<dbReference type="InterPro" id="IPR002100">
    <property type="entry name" value="TF_MADSbox"/>
</dbReference>
<evidence type="ECO:0000313" key="6">
    <source>
        <dbReference type="EMBL" id="KAG7552011.1"/>
    </source>
</evidence>
<dbReference type="AlphaFoldDB" id="A0A8T1YZT2"/>
<keyword evidence="2" id="KW-0238">DNA-binding</keyword>
<keyword evidence="7" id="KW-1185">Reference proteome</keyword>
<comment type="caution">
    <text evidence="6">The sequence shown here is derived from an EMBL/GenBank/DDBJ whole genome shotgun (WGS) entry which is preliminary data.</text>
</comment>
<dbReference type="PROSITE" id="PS50066">
    <property type="entry name" value="MADS_BOX_2"/>
    <property type="match status" value="1"/>
</dbReference>
<dbReference type="EMBL" id="JAEFBK010000011">
    <property type="protein sequence ID" value="KAG7552011.1"/>
    <property type="molecule type" value="Genomic_DNA"/>
</dbReference>
<evidence type="ECO:0000259" key="5">
    <source>
        <dbReference type="PROSITE" id="PS50066"/>
    </source>
</evidence>
<dbReference type="GO" id="GO:0046983">
    <property type="term" value="F:protein dimerization activity"/>
    <property type="evidence" value="ECO:0007669"/>
    <property type="project" value="InterPro"/>
</dbReference>
<proteinExistence type="predicted"/>
<feature type="domain" description="MADS-box" evidence="5">
    <location>
        <begin position="1"/>
        <end position="49"/>
    </location>
</feature>
<evidence type="ECO:0000313" key="7">
    <source>
        <dbReference type="Proteomes" id="UP000694240"/>
    </source>
</evidence>
<dbReference type="SMART" id="SM00432">
    <property type="entry name" value="MADS"/>
    <property type="match status" value="1"/>
</dbReference>
<evidence type="ECO:0000256" key="1">
    <source>
        <dbReference type="ARBA" id="ARBA00023015"/>
    </source>
</evidence>
<evidence type="ECO:0000256" key="3">
    <source>
        <dbReference type="ARBA" id="ARBA00023163"/>
    </source>
</evidence>
<evidence type="ECO:0000256" key="4">
    <source>
        <dbReference type="ARBA" id="ARBA00023242"/>
    </source>
</evidence>
<dbReference type="GO" id="GO:0003677">
    <property type="term" value="F:DNA binding"/>
    <property type="evidence" value="ECO:0007669"/>
    <property type="project" value="UniProtKB-KW"/>
</dbReference>
<evidence type="ECO:0000256" key="2">
    <source>
        <dbReference type="ARBA" id="ARBA00023125"/>
    </source>
</evidence>